<feature type="domain" description="DUF6532" evidence="2">
    <location>
        <begin position="320"/>
        <end position="496"/>
    </location>
</feature>
<proteinExistence type="predicted"/>
<feature type="compositionally biased region" description="Low complexity" evidence="1">
    <location>
        <begin position="138"/>
        <end position="149"/>
    </location>
</feature>
<protein>
    <recommendedName>
        <fullName evidence="2">DUF6532 domain-containing protein</fullName>
    </recommendedName>
</protein>
<dbReference type="InParanoid" id="A0A0D0B5A0"/>
<evidence type="ECO:0000313" key="3">
    <source>
        <dbReference type="EMBL" id="KIK45054.1"/>
    </source>
</evidence>
<dbReference type="OrthoDB" id="2678898at2759"/>
<dbReference type="Proteomes" id="UP000054485">
    <property type="component" value="Unassembled WGS sequence"/>
</dbReference>
<feature type="region of interest" description="Disordered" evidence="1">
    <location>
        <begin position="131"/>
        <end position="199"/>
    </location>
</feature>
<evidence type="ECO:0000256" key="1">
    <source>
        <dbReference type="SAM" id="MobiDB-lite"/>
    </source>
</evidence>
<dbReference type="Pfam" id="PF20149">
    <property type="entry name" value="DUF6532"/>
    <property type="match status" value="1"/>
</dbReference>
<name>A0A0D0B5A0_9AGAM</name>
<evidence type="ECO:0000259" key="2">
    <source>
        <dbReference type="Pfam" id="PF20149"/>
    </source>
</evidence>
<reference evidence="4" key="2">
    <citation type="submission" date="2015-01" db="EMBL/GenBank/DDBJ databases">
        <title>Evolutionary Origins and Diversification of the Mycorrhizal Mutualists.</title>
        <authorList>
            <consortium name="DOE Joint Genome Institute"/>
            <consortium name="Mycorrhizal Genomics Consortium"/>
            <person name="Kohler A."/>
            <person name="Kuo A."/>
            <person name="Nagy L.G."/>
            <person name="Floudas D."/>
            <person name="Copeland A."/>
            <person name="Barry K.W."/>
            <person name="Cichocki N."/>
            <person name="Veneault-Fourrey C."/>
            <person name="LaButti K."/>
            <person name="Lindquist E.A."/>
            <person name="Lipzen A."/>
            <person name="Lundell T."/>
            <person name="Morin E."/>
            <person name="Murat C."/>
            <person name="Riley R."/>
            <person name="Ohm R."/>
            <person name="Sun H."/>
            <person name="Tunlid A."/>
            <person name="Henrissat B."/>
            <person name="Grigoriev I.V."/>
            <person name="Hibbett D.S."/>
            <person name="Martin F."/>
        </authorList>
    </citation>
    <scope>NUCLEOTIDE SEQUENCE [LARGE SCALE GENOMIC DNA]</scope>
    <source>
        <strain evidence="4">UH-Slu-Lm8-n1</strain>
    </source>
</reference>
<dbReference type="EMBL" id="KN835179">
    <property type="protein sequence ID" value="KIK45054.1"/>
    <property type="molecule type" value="Genomic_DNA"/>
</dbReference>
<dbReference type="HOGENOM" id="CLU_519887_0_0_1"/>
<dbReference type="InterPro" id="IPR045341">
    <property type="entry name" value="DUF6532"/>
</dbReference>
<keyword evidence="4" id="KW-1185">Reference proteome</keyword>
<reference evidence="3 4" key="1">
    <citation type="submission" date="2014-04" db="EMBL/GenBank/DDBJ databases">
        <authorList>
            <consortium name="DOE Joint Genome Institute"/>
            <person name="Kuo A."/>
            <person name="Ruytinx J."/>
            <person name="Rineau F."/>
            <person name="Colpaert J."/>
            <person name="Kohler A."/>
            <person name="Nagy L.G."/>
            <person name="Floudas D."/>
            <person name="Copeland A."/>
            <person name="Barry K.W."/>
            <person name="Cichocki N."/>
            <person name="Veneault-Fourrey C."/>
            <person name="LaButti K."/>
            <person name="Lindquist E.A."/>
            <person name="Lipzen A."/>
            <person name="Lundell T."/>
            <person name="Morin E."/>
            <person name="Murat C."/>
            <person name="Sun H."/>
            <person name="Tunlid A."/>
            <person name="Henrissat B."/>
            <person name="Grigoriev I.V."/>
            <person name="Hibbett D.S."/>
            <person name="Martin F."/>
            <person name="Nordberg H.P."/>
            <person name="Cantor M.N."/>
            <person name="Hua S.X."/>
        </authorList>
    </citation>
    <scope>NUCLEOTIDE SEQUENCE [LARGE SCALE GENOMIC DNA]</scope>
    <source>
        <strain evidence="3 4">UH-Slu-Lm8-n1</strain>
    </source>
</reference>
<dbReference type="AlphaFoldDB" id="A0A0D0B5A0"/>
<feature type="compositionally biased region" description="Basic and acidic residues" evidence="1">
    <location>
        <begin position="158"/>
        <end position="167"/>
    </location>
</feature>
<gene>
    <name evidence="3" type="ORF">CY34DRAFT_10638</name>
</gene>
<accession>A0A0D0B5A0</accession>
<sequence length="524" mass="59078">MLPAYEGDDQQLVESDVFSIDGEYNLNVLFNDDSGLDSHLDDHRYRDLPPHLNHLHTDSIFQSSESETSNQLLIPGGNLVEETHPTSSTFSPSPQTWPQTEHRLYQDAANLNTAAMQSTFYTVDNPSTTLHFLPPPTSTSTVTSSQLPQANHPGGTDGQHHDTDRHPKTGQTTVPSRNAGEGSEARGSFQSPPGDHRQALPSVYDTTFDPSNIGNYLTGYSPPVKSTDGLSTFPQGFNHDTKPLGEPLPVNKNRGAPKKSRFLFHPYSHQRADHETSESEPPIVLLSIYTENDPLHEKIVKAALEYVIDYAVNGHSLLKQKERKGLVEQALTRAVDSVCHHTPAEDKRKWVKKNKKVLYQTISDPFKRIMSTCKRVARAKIQTGYDLRPEPWSDISELNHQKETTLGLIDDSIFPPKFSVGDNGRPFESRVLWDVILNTLQELGYQQYLKRLDNMMSTATIAVYCALSELSSGTLINVEFEAETFRGQYETLKTHISQRIISDKEFSRQWYDYEEVTVTRLRQI</sequence>
<organism evidence="3 4">
    <name type="scientific">Suillus luteus UH-Slu-Lm8-n1</name>
    <dbReference type="NCBI Taxonomy" id="930992"/>
    <lineage>
        <taxon>Eukaryota</taxon>
        <taxon>Fungi</taxon>
        <taxon>Dikarya</taxon>
        <taxon>Basidiomycota</taxon>
        <taxon>Agaricomycotina</taxon>
        <taxon>Agaricomycetes</taxon>
        <taxon>Agaricomycetidae</taxon>
        <taxon>Boletales</taxon>
        <taxon>Suillineae</taxon>
        <taxon>Suillaceae</taxon>
        <taxon>Suillus</taxon>
    </lineage>
</organism>
<evidence type="ECO:0000313" key="4">
    <source>
        <dbReference type="Proteomes" id="UP000054485"/>
    </source>
</evidence>